<dbReference type="PANTHER" id="PTHR11040:SF140">
    <property type="entry name" value="ZRT (ZRT), IRT- (IRT-) LIKE PROTEIN TRANSPORTER"/>
    <property type="match status" value="1"/>
</dbReference>
<feature type="transmembrane region" description="Helical" evidence="6">
    <location>
        <begin position="184"/>
        <end position="204"/>
    </location>
</feature>
<dbReference type="GO" id="GO:0005886">
    <property type="term" value="C:plasma membrane"/>
    <property type="evidence" value="ECO:0007669"/>
    <property type="project" value="TreeGrafter"/>
</dbReference>
<proteinExistence type="predicted"/>
<feature type="transmembrane region" description="Helical" evidence="6">
    <location>
        <begin position="248"/>
        <end position="270"/>
    </location>
</feature>
<feature type="transmembrane region" description="Helical" evidence="6">
    <location>
        <begin position="276"/>
        <end position="297"/>
    </location>
</feature>
<name>D3B7E8_HETP5</name>
<comment type="subcellular location">
    <subcellularLocation>
        <location evidence="1">Membrane</location>
        <topology evidence="1">Multi-pass membrane protein</topology>
    </subcellularLocation>
</comment>
<evidence type="ECO:0000256" key="6">
    <source>
        <dbReference type="SAM" id="Phobius"/>
    </source>
</evidence>
<dbReference type="GO" id="GO:0005385">
    <property type="term" value="F:zinc ion transmembrane transporter activity"/>
    <property type="evidence" value="ECO:0007669"/>
    <property type="project" value="TreeGrafter"/>
</dbReference>
<feature type="compositionally biased region" description="Low complexity" evidence="5">
    <location>
        <begin position="84"/>
        <end position="105"/>
    </location>
</feature>
<keyword evidence="2 6" id="KW-0812">Transmembrane</keyword>
<organism evidence="7 8">
    <name type="scientific">Heterostelium pallidum (strain ATCC 26659 / Pp 5 / PN500)</name>
    <name type="common">Cellular slime mold</name>
    <name type="synonym">Polysphondylium pallidum</name>
    <dbReference type="NCBI Taxonomy" id="670386"/>
    <lineage>
        <taxon>Eukaryota</taxon>
        <taxon>Amoebozoa</taxon>
        <taxon>Evosea</taxon>
        <taxon>Eumycetozoa</taxon>
        <taxon>Dictyostelia</taxon>
        <taxon>Acytosteliales</taxon>
        <taxon>Acytosteliaceae</taxon>
        <taxon>Heterostelium</taxon>
    </lineage>
</organism>
<keyword evidence="3 6" id="KW-1133">Transmembrane helix</keyword>
<keyword evidence="4 6" id="KW-0472">Membrane</keyword>
<evidence type="ECO:0000313" key="7">
    <source>
        <dbReference type="EMBL" id="EFA82691.1"/>
    </source>
</evidence>
<dbReference type="Pfam" id="PF02535">
    <property type="entry name" value="Zip"/>
    <property type="match status" value="2"/>
</dbReference>
<dbReference type="RefSeq" id="XP_020434808.1">
    <property type="nucleotide sequence ID" value="XM_020575288.1"/>
</dbReference>
<evidence type="ECO:0000256" key="2">
    <source>
        <dbReference type="ARBA" id="ARBA00022692"/>
    </source>
</evidence>
<protein>
    <submittedName>
        <fullName evidence="7">Zinc/iron permease</fullName>
    </submittedName>
</protein>
<evidence type="ECO:0000256" key="4">
    <source>
        <dbReference type="ARBA" id="ARBA00023136"/>
    </source>
</evidence>
<sequence>MTLSTLDIKLISICSLFTFSLIFGLIPYFIKRRKNQSKTNVVLSFCNSFSGGVFFGAGMLHLFADSTLGLYVYSQRFNNYPISSNSNNNNSSSNNNSNYSNNNKDNSIKTSDNSTTIIYYDENEALNKKQINGGCTDDEDQESLLGNNINSNSTSDDYDDNVDSNGSSHNHHHHDISRKMKDSYIPYILVIGLSVHSLFEGIALGVQNTQVRILDILVAIFAHKFLASFALGVNIVQSKSDNTSFLKIFTLILIFSIASPIGSIIGLLVSNLDCTLASSILQGVASGTFLYISVIEIIPREINHQSKHLVLKSILLLFGFSIMAIVALWI</sequence>
<feature type="transmembrane region" description="Helical" evidence="6">
    <location>
        <begin position="6"/>
        <end position="30"/>
    </location>
</feature>
<comment type="caution">
    <text evidence="7">The sequence shown here is derived from an EMBL/GenBank/DDBJ whole genome shotgun (WGS) entry which is preliminary data.</text>
</comment>
<evidence type="ECO:0000256" key="5">
    <source>
        <dbReference type="SAM" id="MobiDB-lite"/>
    </source>
</evidence>
<evidence type="ECO:0000313" key="8">
    <source>
        <dbReference type="Proteomes" id="UP000001396"/>
    </source>
</evidence>
<dbReference type="AlphaFoldDB" id="D3B7E8"/>
<keyword evidence="8" id="KW-1185">Reference proteome</keyword>
<gene>
    <name evidence="7" type="primary">zntD</name>
    <name evidence="7" type="ORF">PPL_04385</name>
</gene>
<dbReference type="GeneID" id="31359872"/>
<dbReference type="InterPro" id="IPR003689">
    <property type="entry name" value="ZIP"/>
</dbReference>
<feature type="region of interest" description="Disordered" evidence="5">
    <location>
        <begin position="130"/>
        <end position="175"/>
    </location>
</feature>
<dbReference type="Proteomes" id="UP000001396">
    <property type="component" value="Unassembled WGS sequence"/>
</dbReference>
<feature type="transmembrane region" description="Helical" evidence="6">
    <location>
        <begin position="309"/>
        <end position="329"/>
    </location>
</feature>
<feature type="region of interest" description="Disordered" evidence="5">
    <location>
        <begin position="84"/>
        <end position="110"/>
    </location>
</feature>
<dbReference type="PANTHER" id="PTHR11040">
    <property type="entry name" value="ZINC/IRON TRANSPORTER"/>
    <property type="match status" value="1"/>
</dbReference>
<accession>D3B7E8</accession>
<dbReference type="EMBL" id="ADBJ01000018">
    <property type="protein sequence ID" value="EFA82691.1"/>
    <property type="molecule type" value="Genomic_DNA"/>
</dbReference>
<feature type="transmembrane region" description="Helical" evidence="6">
    <location>
        <begin position="216"/>
        <end position="236"/>
    </location>
</feature>
<evidence type="ECO:0000256" key="1">
    <source>
        <dbReference type="ARBA" id="ARBA00004141"/>
    </source>
</evidence>
<dbReference type="OMA" id="EDPPILM"/>
<dbReference type="STRING" id="670386.D3B7E8"/>
<reference evidence="7 8" key="1">
    <citation type="journal article" date="2011" name="Genome Res.">
        <title>Phylogeny-wide analysis of social amoeba genomes highlights ancient origins for complex intercellular communication.</title>
        <authorList>
            <person name="Heidel A.J."/>
            <person name="Lawal H.M."/>
            <person name="Felder M."/>
            <person name="Schilde C."/>
            <person name="Helps N.R."/>
            <person name="Tunggal B."/>
            <person name="Rivero F."/>
            <person name="John U."/>
            <person name="Schleicher M."/>
            <person name="Eichinger L."/>
            <person name="Platzer M."/>
            <person name="Noegel A.A."/>
            <person name="Schaap P."/>
            <person name="Gloeckner G."/>
        </authorList>
    </citation>
    <scope>NUCLEOTIDE SEQUENCE [LARGE SCALE GENOMIC DNA]</scope>
    <source>
        <strain evidence="8">ATCC 26659 / Pp 5 / PN500</strain>
    </source>
</reference>
<evidence type="ECO:0000256" key="3">
    <source>
        <dbReference type="ARBA" id="ARBA00022989"/>
    </source>
</evidence>
<dbReference type="FunCoup" id="D3B7E8">
    <property type="interactions" value="12"/>
</dbReference>
<dbReference type="InParanoid" id="D3B7E8"/>